<evidence type="ECO:0000256" key="1">
    <source>
        <dbReference type="SAM" id="MobiDB-lite"/>
    </source>
</evidence>
<reference evidence="2" key="2">
    <citation type="submission" date="2020-06" db="EMBL/GenBank/DDBJ databases">
        <authorList>
            <person name="Sheffer M."/>
        </authorList>
    </citation>
    <scope>NUCLEOTIDE SEQUENCE</scope>
</reference>
<feature type="compositionally biased region" description="Low complexity" evidence="1">
    <location>
        <begin position="254"/>
        <end position="267"/>
    </location>
</feature>
<keyword evidence="3" id="KW-1185">Reference proteome</keyword>
<dbReference type="AlphaFoldDB" id="A0A8T0FY70"/>
<dbReference type="Proteomes" id="UP000807504">
    <property type="component" value="Unassembled WGS sequence"/>
</dbReference>
<feature type="region of interest" description="Disordered" evidence="1">
    <location>
        <begin position="288"/>
        <end position="356"/>
    </location>
</feature>
<organism evidence="2 3">
    <name type="scientific">Argiope bruennichi</name>
    <name type="common">Wasp spider</name>
    <name type="synonym">Aranea bruennichi</name>
    <dbReference type="NCBI Taxonomy" id="94029"/>
    <lineage>
        <taxon>Eukaryota</taxon>
        <taxon>Metazoa</taxon>
        <taxon>Ecdysozoa</taxon>
        <taxon>Arthropoda</taxon>
        <taxon>Chelicerata</taxon>
        <taxon>Arachnida</taxon>
        <taxon>Araneae</taxon>
        <taxon>Araneomorphae</taxon>
        <taxon>Entelegynae</taxon>
        <taxon>Araneoidea</taxon>
        <taxon>Araneidae</taxon>
        <taxon>Argiope</taxon>
    </lineage>
</organism>
<protein>
    <submittedName>
        <fullName evidence="2">Uncharacterized protein</fullName>
    </submittedName>
</protein>
<name>A0A8T0FY70_ARGBR</name>
<comment type="caution">
    <text evidence="2">The sequence shown here is derived from an EMBL/GenBank/DDBJ whole genome shotgun (WGS) entry which is preliminary data.</text>
</comment>
<evidence type="ECO:0000313" key="3">
    <source>
        <dbReference type="Proteomes" id="UP000807504"/>
    </source>
</evidence>
<feature type="compositionally biased region" description="Basic and acidic residues" evidence="1">
    <location>
        <begin position="302"/>
        <end position="324"/>
    </location>
</feature>
<feature type="compositionally biased region" description="Basic and acidic residues" evidence="1">
    <location>
        <begin position="332"/>
        <end position="350"/>
    </location>
</feature>
<gene>
    <name evidence="2" type="ORF">HNY73_002521</name>
</gene>
<sequence>MIKDIHSSNCTQCKIREQFYAEFNSDCKKNVPYLGIVSYINYYIFMNLSSEESKKFLKDGKNVCLFQLKNEWSFKEGMQKRIDQKKELIEQYFKEDNEQQLTSLKEKEGPEMPLYSPEHTSNLITIKKSESFTESSPEDTVSSNSLKKTKDIYKRKLKRKSRSKKKVGAHVLGKGRKILCLKRKAKLKDIAGEEAAKEPKLGTLKRKRFNFSKLKQSGVYEDDLFEETKLKCLRLAGNKELSNEKDTIKTPRWSLPISPIEPSQSPSFEDCFSPSEFQSIRKGAEVYQYRRSKRQKKQTSKLHKEQFKGKDLDTQTKTDPDTDKTLQSVCKILEEMGKKDSDGDSDKDDYFTDEEG</sequence>
<feature type="compositionally biased region" description="Basic residues" evidence="1">
    <location>
        <begin position="290"/>
        <end position="301"/>
    </location>
</feature>
<accession>A0A8T0FY70</accession>
<reference evidence="2" key="1">
    <citation type="journal article" date="2020" name="bioRxiv">
        <title>Chromosome-level reference genome of the European wasp spider Argiope bruennichi: a resource for studies on range expansion and evolutionary adaptation.</title>
        <authorList>
            <person name="Sheffer M.M."/>
            <person name="Hoppe A."/>
            <person name="Krehenwinkel H."/>
            <person name="Uhl G."/>
            <person name="Kuss A.W."/>
            <person name="Jensen L."/>
            <person name="Jensen C."/>
            <person name="Gillespie R.G."/>
            <person name="Hoff K.J."/>
            <person name="Prost S."/>
        </authorList>
    </citation>
    <scope>NUCLEOTIDE SEQUENCE</scope>
</reference>
<feature type="region of interest" description="Disordered" evidence="1">
    <location>
        <begin position="252"/>
        <end position="272"/>
    </location>
</feature>
<proteinExistence type="predicted"/>
<evidence type="ECO:0000313" key="2">
    <source>
        <dbReference type="EMBL" id="KAF8794549.1"/>
    </source>
</evidence>
<dbReference type="EMBL" id="JABXBU010000002">
    <property type="protein sequence ID" value="KAF8794549.1"/>
    <property type="molecule type" value="Genomic_DNA"/>
</dbReference>